<evidence type="ECO:0000259" key="1">
    <source>
        <dbReference type="Pfam" id="PF03551"/>
    </source>
</evidence>
<keyword evidence="5" id="KW-1185">Reference proteome</keyword>
<evidence type="ECO:0000313" key="5">
    <source>
        <dbReference type="Proteomes" id="UP000470404"/>
    </source>
</evidence>
<dbReference type="EMBL" id="FOWC01000004">
    <property type="protein sequence ID" value="SFP22468.1"/>
    <property type="molecule type" value="Genomic_DNA"/>
</dbReference>
<dbReference type="SUPFAM" id="SSF46785">
    <property type="entry name" value="Winged helix' DNA-binding domain"/>
    <property type="match status" value="1"/>
</dbReference>
<dbReference type="Gene3D" id="1.10.10.10">
    <property type="entry name" value="Winged helix-like DNA-binding domain superfamily/Winged helix DNA-binding domain"/>
    <property type="match status" value="1"/>
</dbReference>
<name>A0A1I5NKV3_9PSEU</name>
<dbReference type="InterPro" id="IPR036390">
    <property type="entry name" value="WH_DNA-bd_sf"/>
</dbReference>
<reference evidence="4" key="2">
    <citation type="submission" date="2016-10" db="EMBL/GenBank/DDBJ databases">
        <authorList>
            <person name="Varghese N."/>
            <person name="Submissions S."/>
        </authorList>
    </citation>
    <scope>NUCLEOTIDE SEQUENCE [LARGE SCALE GENOMIC DNA]</scope>
    <source>
        <strain evidence="4">DSM 44637</strain>
    </source>
</reference>
<evidence type="ECO:0000313" key="3">
    <source>
        <dbReference type="EMBL" id="SFP22468.1"/>
    </source>
</evidence>
<accession>A0A1I5NKV3</accession>
<dbReference type="Proteomes" id="UP000199137">
    <property type="component" value="Unassembled WGS sequence"/>
</dbReference>
<dbReference type="Proteomes" id="UP000470404">
    <property type="component" value="Unassembled WGS sequence"/>
</dbReference>
<dbReference type="InterPro" id="IPR036388">
    <property type="entry name" value="WH-like_DNA-bd_sf"/>
</dbReference>
<sequence>MRYPGPVPTNALDNPLVLPMLGLLVETPRHQYALLRELRTRYPFLNPKTSTVYTLVGTLTRNGLVEPDGEGDPRPVRLTEAGLADFRERIERQLRDADPNLDSRFLIALAYLGALPPARAVTLLRDRAERVGGQRRELSATLDNADLPEMQMIEAHFLVSRLRHDADWLARTAARIERGDLVPPR</sequence>
<protein>
    <submittedName>
        <fullName evidence="3">DNA-binding transcriptional regulator, PadR family</fullName>
    </submittedName>
</protein>
<dbReference type="AlphaFoldDB" id="A0A1I5NKV3"/>
<dbReference type="EMBL" id="JAAGNC010000124">
    <property type="protein sequence ID" value="NEC58632.1"/>
    <property type="molecule type" value="Genomic_DNA"/>
</dbReference>
<evidence type="ECO:0000313" key="4">
    <source>
        <dbReference type="Proteomes" id="UP000199137"/>
    </source>
</evidence>
<proteinExistence type="predicted"/>
<dbReference type="GO" id="GO:0003677">
    <property type="term" value="F:DNA binding"/>
    <property type="evidence" value="ECO:0007669"/>
    <property type="project" value="UniProtKB-KW"/>
</dbReference>
<dbReference type="Pfam" id="PF03551">
    <property type="entry name" value="PadR"/>
    <property type="match status" value="1"/>
</dbReference>
<dbReference type="STRING" id="112413.SAMN05421854_104441"/>
<feature type="domain" description="Transcription regulator PadR N-terminal" evidence="1">
    <location>
        <begin position="20"/>
        <end position="86"/>
    </location>
</feature>
<organism evidence="3 4">
    <name type="scientific">Amycolatopsis rubida</name>
    <dbReference type="NCBI Taxonomy" id="112413"/>
    <lineage>
        <taxon>Bacteria</taxon>
        <taxon>Bacillati</taxon>
        <taxon>Actinomycetota</taxon>
        <taxon>Actinomycetes</taxon>
        <taxon>Pseudonocardiales</taxon>
        <taxon>Pseudonocardiaceae</taxon>
        <taxon>Amycolatopsis</taxon>
    </lineage>
</organism>
<dbReference type="OrthoDB" id="8443918at2"/>
<dbReference type="PANTHER" id="PTHR43252">
    <property type="entry name" value="TRANSCRIPTIONAL REGULATOR YQJI"/>
    <property type="match status" value="1"/>
</dbReference>
<evidence type="ECO:0000313" key="2">
    <source>
        <dbReference type="EMBL" id="NEC58632.1"/>
    </source>
</evidence>
<dbReference type="PANTHER" id="PTHR43252:SF2">
    <property type="entry name" value="TRANSCRIPTION REGULATOR, PADR-LIKE FAMILY"/>
    <property type="match status" value="1"/>
</dbReference>
<gene>
    <name evidence="2" type="ORF">G3I59_24275</name>
    <name evidence="3" type="ORF">SAMN05421854_104441</name>
</gene>
<keyword evidence="3" id="KW-0238">DNA-binding</keyword>
<reference evidence="2 5" key="3">
    <citation type="submission" date="2020-01" db="EMBL/GenBank/DDBJ databases">
        <title>Insect and environment-associated Actinomycetes.</title>
        <authorList>
            <person name="Currrie C."/>
            <person name="Chevrette M."/>
            <person name="Carlson C."/>
            <person name="Stubbendieck R."/>
            <person name="Wendt-Pienkowski E."/>
        </authorList>
    </citation>
    <scope>NUCLEOTIDE SEQUENCE [LARGE SCALE GENOMIC DNA]</scope>
    <source>
        <strain evidence="2 5">SID8386</strain>
    </source>
</reference>
<dbReference type="InterPro" id="IPR005149">
    <property type="entry name" value="Tscrpt_reg_PadR_N"/>
</dbReference>
<reference evidence="3" key="1">
    <citation type="submission" date="2016-10" db="EMBL/GenBank/DDBJ databases">
        <authorList>
            <person name="de Groot N.N."/>
        </authorList>
    </citation>
    <scope>NUCLEOTIDE SEQUENCE [LARGE SCALE GENOMIC DNA]</scope>
    <source>
        <strain evidence="3">DSM 44637</strain>
    </source>
</reference>